<reference evidence="1" key="1">
    <citation type="submission" date="2021-11" db="EMBL/GenBank/DDBJ databases">
        <title>Legionella maioricencis sp. nov., a new species isolated from hot water samples in Mallorca.</title>
        <authorList>
            <person name="Crespi S."/>
            <person name="Drasar V."/>
            <person name="Salva-Serra F."/>
            <person name="Jaen-Luchoro D."/>
            <person name="Pineiro-Iglesias B."/>
            <person name="Aliaga F."/>
            <person name="Fernandez-Juarez V."/>
            <person name="Coll G."/>
            <person name="Moore E.R.B."/>
            <person name="Bennasar-Figueras A."/>
        </authorList>
    </citation>
    <scope>NUCLEOTIDE SEQUENCE</scope>
    <source>
        <strain evidence="1">HCPI-6</strain>
    </source>
</reference>
<evidence type="ECO:0000313" key="2">
    <source>
        <dbReference type="Proteomes" id="UP001139721"/>
    </source>
</evidence>
<gene>
    <name evidence="1" type="ORF">LOX96_17175</name>
</gene>
<name>A0A9X2ICE2_9GAMM</name>
<comment type="caution">
    <text evidence="1">The sequence shown here is derived from an EMBL/GenBank/DDBJ whole genome shotgun (WGS) entry which is preliminary data.</text>
</comment>
<dbReference type="InterPro" id="IPR021352">
    <property type="entry name" value="DUF2971"/>
</dbReference>
<dbReference type="AlphaFoldDB" id="A0A9X2ICE2"/>
<dbReference type="RefSeq" id="WP_250424707.1">
    <property type="nucleotide sequence ID" value="NZ_JAJKBJ010000044.1"/>
</dbReference>
<accession>A0A9X2ICE2</accession>
<evidence type="ECO:0000313" key="1">
    <source>
        <dbReference type="EMBL" id="MCL9685834.1"/>
    </source>
</evidence>
<proteinExistence type="predicted"/>
<dbReference type="Pfam" id="PF11185">
    <property type="entry name" value="DUF2971"/>
    <property type="match status" value="1"/>
</dbReference>
<protein>
    <submittedName>
        <fullName evidence="1">DUF2971 domain-containing protein</fullName>
    </submittedName>
</protein>
<organism evidence="1 2">
    <name type="scientific">Legionella maioricensis</name>
    <dbReference type="NCBI Taxonomy" id="2896528"/>
    <lineage>
        <taxon>Bacteria</taxon>
        <taxon>Pseudomonadati</taxon>
        <taxon>Pseudomonadota</taxon>
        <taxon>Gammaproteobacteria</taxon>
        <taxon>Legionellales</taxon>
        <taxon>Legionellaceae</taxon>
        <taxon>Legionella</taxon>
    </lineage>
</organism>
<dbReference type="Proteomes" id="UP001139721">
    <property type="component" value="Unassembled WGS sequence"/>
</dbReference>
<sequence length="259" mass="30173">MLKNLKGYENVEGSQLAWRYINPQKFESLLKNKSLYFASARQLGEKHEGSITDAEIKAKFDIDFSKVPQNEFNILKKFYKHYKFGGSSTWEPLLDFTKINCWHLNEFESSAMWQLYANNKGIAIQTNVNNLCNSLSEYKIRPEYGSENIYIGTVKYINFSTANRGGIELDFQRFMFKRNVFSSENELRLLIYLGTAVEFGVNIPMDGIFVPVDLEQLISKIYLSPYLNEETKKRIINMQKKYGFQFEIVDSELGNEPVY</sequence>
<dbReference type="EMBL" id="JAJKBJ010000044">
    <property type="protein sequence ID" value="MCL9685834.1"/>
    <property type="molecule type" value="Genomic_DNA"/>
</dbReference>
<keyword evidence="2" id="KW-1185">Reference proteome</keyword>